<evidence type="ECO:0000256" key="10">
    <source>
        <dbReference type="ARBA" id="ARBA00022932"/>
    </source>
</evidence>
<keyword evidence="5" id="KW-0235">DNA replication</keyword>
<dbReference type="GO" id="GO:0005524">
    <property type="term" value="F:ATP binding"/>
    <property type="evidence" value="ECO:0007669"/>
    <property type="project" value="UniProtKB-KW"/>
</dbReference>
<dbReference type="Proteomes" id="UP000076612">
    <property type="component" value="Unassembled WGS sequence"/>
</dbReference>
<feature type="compositionally biased region" description="Low complexity" evidence="12">
    <location>
        <begin position="508"/>
        <end position="524"/>
    </location>
</feature>
<dbReference type="GO" id="GO:0046872">
    <property type="term" value="F:metal ion binding"/>
    <property type="evidence" value="ECO:0007669"/>
    <property type="project" value="UniProtKB-KW"/>
</dbReference>
<dbReference type="NCBIfam" id="NF005846">
    <property type="entry name" value="PRK07764.1-6"/>
    <property type="match status" value="1"/>
</dbReference>
<dbReference type="GO" id="GO:0003887">
    <property type="term" value="F:DNA-directed DNA polymerase activity"/>
    <property type="evidence" value="ECO:0007669"/>
    <property type="project" value="UniProtKB-KW"/>
</dbReference>
<evidence type="ECO:0000256" key="6">
    <source>
        <dbReference type="ARBA" id="ARBA00022723"/>
    </source>
</evidence>
<dbReference type="GO" id="GO:0006261">
    <property type="term" value="P:DNA-templated DNA replication"/>
    <property type="evidence" value="ECO:0007669"/>
    <property type="project" value="TreeGrafter"/>
</dbReference>
<keyword evidence="3" id="KW-0808">Transferase</keyword>
<dbReference type="InterPro" id="IPR050238">
    <property type="entry name" value="DNA_Rep/Repair_Clamp_Loader"/>
</dbReference>
<dbReference type="Pfam" id="PF12169">
    <property type="entry name" value="DNA_pol3_gamma3"/>
    <property type="match status" value="1"/>
</dbReference>
<feature type="region of interest" description="Disordered" evidence="12">
    <location>
        <begin position="386"/>
        <end position="678"/>
    </location>
</feature>
<gene>
    <name evidence="14" type="ORF">AVW13_16435</name>
</gene>
<dbReference type="SUPFAM" id="SSF52540">
    <property type="entry name" value="P-loop containing nucleoside triphosphate hydrolases"/>
    <property type="match status" value="1"/>
</dbReference>
<keyword evidence="7" id="KW-0547">Nucleotide-binding</keyword>
<feature type="compositionally biased region" description="Basic and acidic residues" evidence="12">
    <location>
        <begin position="545"/>
        <end position="560"/>
    </location>
</feature>
<keyword evidence="8" id="KW-0862">Zinc</keyword>
<evidence type="ECO:0000313" key="14">
    <source>
        <dbReference type="EMBL" id="KZE12147.1"/>
    </source>
</evidence>
<feature type="compositionally biased region" description="Low complexity" evidence="12">
    <location>
        <begin position="1039"/>
        <end position="1051"/>
    </location>
</feature>
<dbReference type="EC" id="2.7.7.7" evidence="2"/>
<feature type="compositionally biased region" description="Low complexity" evidence="12">
    <location>
        <begin position="865"/>
        <end position="897"/>
    </location>
</feature>
<evidence type="ECO:0000256" key="7">
    <source>
        <dbReference type="ARBA" id="ARBA00022741"/>
    </source>
</evidence>
<evidence type="ECO:0000313" key="15">
    <source>
        <dbReference type="Proteomes" id="UP000076612"/>
    </source>
</evidence>
<comment type="catalytic activity">
    <reaction evidence="11">
        <text>DNA(n) + a 2'-deoxyribonucleoside 5'-triphosphate = DNA(n+1) + diphosphate</text>
        <dbReference type="Rhea" id="RHEA:22508"/>
        <dbReference type="Rhea" id="RHEA-COMP:17339"/>
        <dbReference type="Rhea" id="RHEA-COMP:17340"/>
        <dbReference type="ChEBI" id="CHEBI:33019"/>
        <dbReference type="ChEBI" id="CHEBI:61560"/>
        <dbReference type="ChEBI" id="CHEBI:173112"/>
        <dbReference type="EC" id="2.7.7.7"/>
    </reaction>
</comment>
<evidence type="ECO:0000259" key="13">
    <source>
        <dbReference type="SMART" id="SM00382"/>
    </source>
</evidence>
<feature type="compositionally biased region" description="Acidic residues" evidence="12">
    <location>
        <begin position="1156"/>
        <end position="1168"/>
    </location>
</feature>
<dbReference type="Pfam" id="PF22608">
    <property type="entry name" value="DNAX_ATPase_lid"/>
    <property type="match status" value="1"/>
</dbReference>
<protein>
    <recommendedName>
        <fullName evidence="2">DNA-directed DNA polymerase</fullName>
        <ecNumber evidence="2">2.7.7.7</ecNumber>
    </recommendedName>
</protein>
<keyword evidence="6" id="KW-0479">Metal-binding</keyword>
<dbReference type="NCBIfam" id="TIGR02397">
    <property type="entry name" value="dnaX_nterm"/>
    <property type="match status" value="1"/>
</dbReference>
<keyword evidence="10" id="KW-0239">DNA-directed DNA polymerase</keyword>
<dbReference type="InterPro" id="IPR022754">
    <property type="entry name" value="DNA_pol_III_gamma-3"/>
</dbReference>
<dbReference type="EMBL" id="LQQR01000052">
    <property type="protein sequence ID" value="KZE12147.1"/>
    <property type="molecule type" value="Genomic_DNA"/>
</dbReference>
<evidence type="ECO:0000256" key="3">
    <source>
        <dbReference type="ARBA" id="ARBA00022679"/>
    </source>
</evidence>
<feature type="compositionally biased region" description="Basic and acidic residues" evidence="12">
    <location>
        <begin position="808"/>
        <end position="822"/>
    </location>
</feature>
<feature type="region of interest" description="Disordered" evidence="12">
    <location>
        <begin position="763"/>
        <end position="1171"/>
    </location>
</feature>
<dbReference type="GO" id="GO:0009360">
    <property type="term" value="C:DNA polymerase III complex"/>
    <property type="evidence" value="ECO:0007669"/>
    <property type="project" value="InterPro"/>
</dbReference>
<name>A0AB34XQA4_9MICO</name>
<evidence type="ECO:0000256" key="11">
    <source>
        <dbReference type="ARBA" id="ARBA00049244"/>
    </source>
</evidence>
<feature type="compositionally biased region" description="Low complexity" evidence="12">
    <location>
        <begin position="1135"/>
        <end position="1145"/>
    </location>
</feature>
<dbReference type="InterPro" id="IPR027417">
    <property type="entry name" value="P-loop_NTPase"/>
</dbReference>
<dbReference type="InterPro" id="IPR003593">
    <property type="entry name" value="AAA+_ATPase"/>
</dbReference>
<dbReference type="Pfam" id="PF13177">
    <property type="entry name" value="DNA_pol3_delta2"/>
    <property type="match status" value="1"/>
</dbReference>
<dbReference type="Gene3D" id="3.40.50.300">
    <property type="entry name" value="P-loop containing nucleotide triphosphate hydrolases"/>
    <property type="match status" value="1"/>
</dbReference>
<keyword evidence="4" id="KW-0548">Nucleotidyltransferase</keyword>
<comment type="similarity">
    <text evidence="1">Belongs to the DnaX/STICHEL family.</text>
</comment>
<dbReference type="CDD" id="cd18137">
    <property type="entry name" value="HLD_clamp_pol_III_gamma_tau"/>
    <property type="match status" value="1"/>
</dbReference>
<dbReference type="GO" id="GO:0003677">
    <property type="term" value="F:DNA binding"/>
    <property type="evidence" value="ECO:0007669"/>
    <property type="project" value="InterPro"/>
</dbReference>
<evidence type="ECO:0000256" key="9">
    <source>
        <dbReference type="ARBA" id="ARBA00022840"/>
    </source>
</evidence>
<evidence type="ECO:0000256" key="2">
    <source>
        <dbReference type="ARBA" id="ARBA00012417"/>
    </source>
</evidence>
<dbReference type="Gene3D" id="1.20.272.10">
    <property type="match status" value="1"/>
</dbReference>
<comment type="caution">
    <text evidence="14">The sequence shown here is derived from an EMBL/GenBank/DDBJ whole genome shotgun (WGS) entry which is preliminary data.</text>
</comment>
<evidence type="ECO:0000256" key="4">
    <source>
        <dbReference type="ARBA" id="ARBA00022695"/>
    </source>
</evidence>
<evidence type="ECO:0000256" key="12">
    <source>
        <dbReference type="SAM" id="MobiDB-lite"/>
    </source>
</evidence>
<accession>A0AB34XQA4</accession>
<dbReference type="InterPro" id="IPR045085">
    <property type="entry name" value="HLD_clamp_pol_III_gamma_tau"/>
</dbReference>
<dbReference type="RefSeq" id="WP_063250802.1">
    <property type="nucleotide sequence ID" value="NZ_LQQR01000052.1"/>
</dbReference>
<dbReference type="SUPFAM" id="SSF48019">
    <property type="entry name" value="post-AAA+ oligomerization domain-like"/>
    <property type="match status" value="1"/>
</dbReference>
<dbReference type="FunFam" id="3.40.50.300:FF:000014">
    <property type="entry name" value="DNA polymerase III subunit gamma/tau"/>
    <property type="match status" value="1"/>
</dbReference>
<evidence type="ECO:0000256" key="8">
    <source>
        <dbReference type="ARBA" id="ARBA00022833"/>
    </source>
</evidence>
<feature type="compositionally biased region" description="Basic and acidic residues" evidence="12">
    <location>
        <begin position="567"/>
        <end position="579"/>
    </location>
</feature>
<evidence type="ECO:0000256" key="5">
    <source>
        <dbReference type="ARBA" id="ARBA00022705"/>
    </source>
</evidence>
<dbReference type="SMART" id="SM00382">
    <property type="entry name" value="AAA"/>
    <property type="match status" value="1"/>
</dbReference>
<feature type="compositionally biased region" description="Basic and acidic residues" evidence="12">
    <location>
        <begin position="840"/>
        <end position="857"/>
    </location>
</feature>
<dbReference type="InterPro" id="IPR012763">
    <property type="entry name" value="DNA_pol_III_sug/sutau_N"/>
</dbReference>
<feature type="compositionally biased region" description="Gly residues" evidence="12">
    <location>
        <begin position="763"/>
        <end position="777"/>
    </location>
</feature>
<feature type="compositionally biased region" description="Low complexity" evidence="12">
    <location>
        <begin position="592"/>
        <end position="603"/>
    </location>
</feature>
<feature type="compositionally biased region" description="Low complexity" evidence="12">
    <location>
        <begin position="410"/>
        <end position="439"/>
    </location>
</feature>
<organism evidence="14 15">
    <name type="scientific">Brevibacterium casei</name>
    <dbReference type="NCBI Taxonomy" id="33889"/>
    <lineage>
        <taxon>Bacteria</taxon>
        <taxon>Bacillati</taxon>
        <taxon>Actinomycetota</taxon>
        <taxon>Actinomycetes</taxon>
        <taxon>Micrococcales</taxon>
        <taxon>Brevibacteriaceae</taxon>
        <taxon>Brevibacterium</taxon>
    </lineage>
</organism>
<sequence length="1193" mass="121887">MSTALYRRYRPETFDEVIGQEHVTEPLKAAIERGRINHAYLFSGPRGCGKTTSARILARCLNCEKGPTPVPCGECPSCRDLANGGPGSLDVVEIDAASHNGVDDARDLRERAIYAPARDRYKVFILDEAHMVTSQGFNALLKIVEEPPPHIKFIFATTEPEKVIGTIRSRTHHYPFRLVPPEALGNYLEELCRREDVQVDKGVLPLVVRAGGGSVRDTLSVLDQLIAGSGPNGVDYATAVALLGYTPDSLLSDIVDAFSAGDGAGVYRAIERVIESGQDPRRFVEDLLERMRDLIVIHAAPEAAHAFLPEVPPDRLERLTLQARGFGQAELSRAADILNQGLTEMSGATSPRLQLELIAARILLPASGRSRDAVLSRVERMERRIGMSASGSGGNVPPQAGGQGQGGASAQGIPQSAAAQGAAAQGGAQGGVPQEAAGAHGSGPQGAGPQGGSGSVGAGAQTGRPGAPGQSTGAPSSAPAPDDFDELTAAAAAAESLLNDTPAPAPSAPQSTSPASPAPASTSPAGGGDRQPAPMQDRSAQTERAPQDDQRRGAAGDDQSRGVSADDQSRGVSADDQRSGRVPQARQSGQTPQAQPPADQQAPLGRSNQEQAPTGQQPMREAAAGQTSASSPAGGTSSNDRAANDSAANSGGGRTDAEPPQSPAAASQSGPAGTGGIGGEIEAIRRAWPSILAAVEKRSRLTRAIIAANAIPQSFSDGVVYLGFNNAGSVQGFQQRDHAAKLAMAINDVLGIDARIDIGDVGRIGGNSGGAPGGGTGSPTPQQNQNRGPGTEFRRPSPEEVAAVVGTREVDKPQVDREKFWETGDAPQGPWSADDEEGETGPRPEAADDSARDEPSEARAGQGDAGAETSDSAAESAETSSSESPSDSSAAGFSAGDVNAAEAETDPGSSAQSASRPEPGESPFGGAEALSDSEEPTVSQPSSPVDDIVVPDLSDEDFFGPSGGIANPTSSAPSPAQEPTPAFDPTTRGGESESQGGQSARDFSDDEPMEYVQPRWEEPVWHDAPQQSAPAGDDADSTSAGSGAVDVGAVVVPPPEDDEGDYLGAYDDSDTGGAGISNGPESSSQPPGSTNGSGPAPAGGAKPFKSRFAAIAERHGMDTGAYSAGNPGNGFGQHSAPAPASAAAPVDAQPTGSGRDEDEYDPETDLDITDAPQVGVAVIAKVLGGEIIDERDV</sequence>
<feature type="domain" description="AAA+ ATPase" evidence="13">
    <location>
        <begin position="36"/>
        <end position="180"/>
    </location>
</feature>
<evidence type="ECO:0000256" key="1">
    <source>
        <dbReference type="ARBA" id="ARBA00006360"/>
    </source>
</evidence>
<proteinExistence type="inferred from homology"/>
<feature type="compositionally biased region" description="Gly residues" evidence="12">
    <location>
        <begin position="440"/>
        <end position="457"/>
    </location>
</feature>
<dbReference type="Gene3D" id="1.10.8.60">
    <property type="match status" value="1"/>
</dbReference>
<dbReference type="PANTHER" id="PTHR11669">
    <property type="entry name" value="REPLICATION FACTOR C / DNA POLYMERASE III GAMMA-TAU SUBUNIT"/>
    <property type="match status" value="1"/>
</dbReference>
<dbReference type="InterPro" id="IPR008921">
    <property type="entry name" value="DNA_pol3_clamp-load_cplx_C"/>
</dbReference>
<feature type="compositionally biased region" description="Polar residues" evidence="12">
    <location>
        <begin position="606"/>
        <end position="617"/>
    </location>
</feature>
<dbReference type="CDD" id="cd00009">
    <property type="entry name" value="AAA"/>
    <property type="match status" value="1"/>
</dbReference>
<feature type="compositionally biased region" description="Low complexity" evidence="12">
    <location>
        <begin position="1086"/>
        <end position="1103"/>
    </location>
</feature>
<dbReference type="AlphaFoldDB" id="A0AB34XQA4"/>
<keyword evidence="9" id="KW-0067">ATP-binding</keyword>
<reference evidence="15" key="1">
    <citation type="submission" date="2016-01" db="EMBL/GenBank/DDBJ databases">
        <title>Draft genome of Chromobacterium sp. F49.</title>
        <authorList>
            <person name="Hong K.W."/>
        </authorList>
    </citation>
    <scope>NUCLEOTIDE SEQUENCE [LARGE SCALE GENOMIC DNA]</scope>
    <source>
        <strain evidence="15">M40</strain>
    </source>
</reference>
<dbReference type="PANTHER" id="PTHR11669:SF0">
    <property type="entry name" value="PROTEIN STICHEL-LIKE 2"/>
    <property type="match status" value="1"/>
</dbReference>
<feature type="compositionally biased region" description="Low complexity" evidence="12">
    <location>
        <begin position="622"/>
        <end position="649"/>
    </location>
</feature>